<dbReference type="EMBL" id="RQGA01000009">
    <property type="protein sequence ID" value="TGL40991.1"/>
    <property type="molecule type" value="Genomic_DNA"/>
</dbReference>
<evidence type="ECO:0000313" key="1">
    <source>
        <dbReference type="EMBL" id="TGL40991.1"/>
    </source>
</evidence>
<accession>A0A4R9JGV2</accession>
<sequence length="104" mass="11653">MKKYGILLLLLALVTLWDFSKDNAPKFGVKAKVNQSSECKLLCEKASLCLKEDQKKLQDPKMYQFACEILCTKQYQLFSGCSKAIGESCSSGELCIKNQTKGLF</sequence>
<gene>
    <name evidence="1" type="ORF">EHQ49_09365</name>
</gene>
<proteinExistence type="predicted"/>
<evidence type="ECO:0008006" key="3">
    <source>
        <dbReference type="Google" id="ProtNLM"/>
    </source>
</evidence>
<dbReference type="Proteomes" id="UP000298125">
    <property type="component" value="Unassembled WGS sequence"/>
</dbReference>
<evidence type="ECO:0000313" key="2">
    <source>
        <dbReference type="Proteomes" id="UP000298125"/>
    </source>
</evidence>
<comment type="caution">
    <text evidence="1">The sequence shown here is derived from an EMBL/GenBank/DDBJ whole genome shotgun (WGS) entry which is preliminary data.</text>
</comment>
<reference evidence="1" key="1">
    <citation type="journal article" date="2019" name="PLoS Negl. Trop. Dis.">
        <title>Revisiting the worldwide diversity of Leptospira species in the environment.</title>
        <authorList>
            <person name="Vincent A.T."/>
            <person name="Schiettekatte O."/>
            <person name="Bourhy P."/>
            <person name="Veyrier F.J."/>
            <person name="Picardeau M."/>
        </authorList>
    </citation>
    <scope>NUCLEOTIDE SEQUENCE [LARGE SCALE GENOMIC DNA]</scope>
    <source>
        <strain evidence="1">201702692</strain>
    </source>
</reference>
<keyword evidence="2" id="KW-1185">Reference proteome</keyword>
<dbReference type="AlphaFoldDB" id="A0A4R9JGV2"/>
<dbReference type="OrthoDB" id="331010at2"/>
<name>A0A4R9JGV2_9LEPT</name>
<dbReference type="RefSeq" id="WP_135578705.1">
    <property type="nucleotide sequence ID" value="NZ_RQGA01000009.1"/>
</dbReference>
<organism evidence="1 2">
    <name type="scientific">Leptospira perdikensis</name>
    <dbReference type="NCBI Taxonomy" id="2484948"/>
    <lineage>
        <taxon>Bacteria</taxon>
        <taxon>Pseudomonadati</taxon>
        <taxon>Spirochaetota</taxon>
        <taxon>Spirochaetia</taxon>
        <taxon>Leptospirales</taxon>
        <taxon>Leptospiraceae</taxon>
        <taxon>Leptospira</taxon>
    </lineage>
</organism>
<protein>
    <recommendedName>
        <fullName evidence="3">Cys-rich protein</fullName>
    </recommendedName>
</protein>